<proteinExistence type="predicted"/>
<evidence type="ECO:0000313" key="2">
    <source>
        <dbReference type="EMBL" id="WJW65899.1"/>
    </source>
</evidence>
<dbReference type="Proteomes" id="UP000521676">
    <property type="component" value="Unassembled WGS sequence"/>
</dbReference>
<evidence type="ECO:0008006" key="5">
    <source>
        <dbReference type="Google" id="ProtNLM"/>
    </source>
</evidence>
<sequence>MSKLKTSLQHLPSENGETWSGVFARNDADFRAWVSKDHFELALVDTQANQFEWESLIKEARQAGIPVLAFGSHIQPEALLKARQAGAYKAVANSAIVQRFAELIAARHNPATNIATEGFEVEE</sequence>
<evidence type="ECO:0000313" key="3">
    <source>
        <dbReference type="Proteomes" id="UP000521676"/>
    </source>
</evidence>
<gene>
    <name evidence="1" type="ORF">HXX08_11680</name>
    <name evidence="2" type="ORF">OZ401_001679</name>
</gene>
<name>A0A8T7M2K1_9CHLR</name>
<organism evidence="1 3">
    <name type="scientific">Candidatus Chlorohelix allophototropha</name>
    <dbReference type="NCBI Taxonomy" id="3003348"/>
    <lineage>
        <taxon>Bacteria</taxon>
        <taxon>Bacillati</taxon>
        <taxon>Chloroflexota</taxon>
        <taxon>Chloroflexia</taxon>
        <taxon>Candidatus Chloroheliales</taxon>
        <taxon>Candidatus Chloroheliaceae</taxon>
        <taxon>Candidatus Chlorohelix</taxon>
    </lineage>
</organism>
<dbReference type="EMBL" id="CP128399">
    <property type="protein sequence ID" value="WJW65899.1"/>
    <property type="molecule type" value="Genomic_DNA"/>
</dbReference>
<dbReference type="RefSeq" id="WP_341467787.1">
    <property type="nucleotide sequence ID" value="NZ_CP128399.1"/>
</dbReference>
<evidence type="ECO:0000313" key="1">
    <source>
        <dbReference type="EMBL" id="NWJ46530.1"/>
    </source>
</evidence>
<protein>
    <recommendedName>
        <fullName evidence="5">Response regulator</fullName>
    </recommendedName>
</protein>
<reference evidence="1 3" key="1">
    <citation type="submission" date="2020-06" db="EMBL/GenBank/DDBJ databases">
        <title>Anoxygenic phototrophic Chloroflexota member uses a Type I reaction center.</title>
        <authorList>
            <person name="Tsuji J.M."/>
            <person name="Shaw N.A."/>
            <person name="Nagashima S."/>
            <person name="Venkiteswaran J."/>
            <person name="Schiff S.L."/>
            <person name="Hanada S."/>
            <person name="Tank M."/>
            <person name="Neufeld J.D."/>
        </authorList>
    </citation>
    <scope>NUCLEOTIDE SEQUENCE [LARGE SCALE GENOMIC DNA]</scope>
    <source>
        <strain evidence="1">L227-S17</strain>
    </source>
</reference>
<dbReference type="EMBL" id="JACATZ010000001">
    <property type="protein sequence ID" value="NWJ46530.1"/>
    <property type="molecule type" value="Genomic_DNA"/>
</dbReference>
<evidence type="ECO:0000313" key="4">
    <source>
        <dbReference type="Proteomes" id="UP001431572"/>
    </source>
</evidence>
<dbReference type="AlphaFoldDB" id="A0A8T7M2K1"/>
<keyword evidence="4" id="KW-1185">Reference proteome</keyword>
<dbReference type="Proteomes" id="UP001431572">
    <property type="component" value="Chromosome 1"/>
</dbReference>
<accession>A0A8T7M2K1</accession>
<reference evidence="2" key="2">
    <citation type="journal article" date="2024" name="Nature">
        <title>Anoxygenic phototroph of the Chloroflexota uses a type I reaction centre.</title>
        <authorList>
            <person name="Tsuji J.M."/>
            <person name="Shaw N.A."/>
            <person name="Nagashima S."/>
            <person name="Venkiteswaran J.J."/>
            <person name="Schiff S.L."/>
            <person name="Watanabe T."/>
            <person name="Fukui M."/>
            <person name="Hanada S."/>
            <person name="Tank M."/>
            <person name="Neufeld J.D."/>
        </authorList>
    </citation>
    <scope>NUCLEOTIDE SEQUENCE</scope>
    <source>
        <strain evidence="2">L227-S17</strain>
    </source>
</reference>